<protein>
    <submittedName>
        <fullName evidence="2">Excalibur calcium-binding domain-containing protein</fullName>
    </submittedName>
</protein>
<dbReference type="InterPro" id="IPR008613">
    <property type="entry name" value="Excalibur_Ca-bd_domain"/>
</dbReference>
<reference evidence="2 3" key="1">
    <citation type="submission" date="2024-05" db="EMBL/GenBank/DDBJ databases">
        <authorList>
            <person name="Jiang F."/>
        </authorList>
    </citation>
    <scope>NUCLEOTIDE SEQUENCE [LARGE SCALE GENOMIC DNA]</scope>
    <source>
        <strain evidence="2 3">LZ166</strain>
    </source>
</reference>
<name>A0ABV3SIW8_9HYPH</name>
<dbReference type="Proteomes" id="UP001556692">
    <property type="component" value="Unassembled WGS sequence"/>
</dbReference>
<dbReference type="EMBL" id="JBDPGJ010000002">
    <property type="protein sequence ID" value="MEX0406270.1"/>
    <property type="molecule type" value="Genomic_DNA"/>
</dbReference>
<gene>
    <name evidence="2" type="ORF">ABGN05_11395</name>
</gene>
<organism evidence="2 3">
    <name type="scientific">Aquibium pacificus</name>
    <dbReference type="NCBI Taxonomy" id="3153579"/>
    <lineage>
        <taxon>Bacteria</taxon>
        <taxon>Pseudomonadati</taxon>
        <taxon>Pseudomonadota</taxon>
        <taxon>Alphaproteobacteria</taxon>
        <taxon>Hyphomicrobiales</taxon>
        <taxon>Phyllobacteriaceae</taxon>
        <taxon>Aquibium</taxon>
    </lineage>
</organism>
<evidence type="ECO:0000313" key="3">
    <source>
        <dbReference type="Proteomes" id="UP001556692"/>
    </source>
</evidence>
<accession>A0ABV3SIW8</accession>
<dbReference type="Pfam" id="PF05901">
    <property type="entry name" value="Excalibur"/>
    <property type="match status" value="1"/>
</dbReference>
<comment type="caution">
    <text evidence="2">The sequence shown here is derived from an EMBL/GenBank/DDBJ whole genome shotgun (WGS) entry which is preliminary data.</text>
</comment>
<feature type="domain" description="Excalibur calcium-binding" evidence="1">
    <location>
        <begin position="77"/>
        <end position="109"/>
    </location>
</feature>
<evidence type="ECO:0000313" key="2">
    <source>
        <dbReference type="EMBL" id="MEX0406270.1"/>
    </source>
</evidence>
<evidence type="ECO:0000259" key="1">
    <source>
        <dbReference type="Pfam" id="PF05901"/>
    </source>
</evidence>
<dbReference type="RefSeq" id="WP_367954130.1">
    <property type="nucleotide sequence ID" value="NZ_JBDPGJ010000002.1"/>
</dbReference>
<sequence>MASLQQVRTPATASPAGFRGYLPVVEFRMIGDFRVALHLARATATLLLFAGLCTPASASPPLSKPVAGTLAIPVAARTCKEVSSCEEAVRLWCGGYRRADGDGDGIPCENVCRTKEQVDRIRTAIGC</sequence>
<keyword evidence="3" id="KW-1185">Reference proteome</keyword>
<proteinExistence type="predicted"/>